<protein>
    <submittedName>
        <fullName evidence="1">Uncharacterized protein</fullName>
    </submittedName>
</protein>
<proteinExistence type="predicted"/>
<keyword evidence="2" id="KW-1185">Reference proteome</keyword>
<reference evidence="1 2" key="1">
    <citation type="submission" date="2020-02" db="EMBL/GenBank/DDBJ databases">
        <authorList>
            <person name="Ma Q."/>
            <person name="Huang Y."/>
            <person name="Song X."/>
            <person name="Pei D."/>
        </authorList>
    </citation>
    <scope>NUCLEOTIDE SEQUENCE [LARGE SCALE GENOMIC DNA]</scope>
    <source>
        <strain evidence="1">Sxm20200214</strain>
        <tissue evidence="1">Leaf</tissue>
    </source>
</reference>
<organism evidence="1 2">
    <name type="scientific">Brassica carinata</name>
    <name type="common">Ethiopian mustard</name>
    <name type="synonym">Abyssinian cabbage</name>
    <dbReference type="NCBI Taxonomy" id="52824"/>
    <lineage>
        <taxon>Eukaryota</taxon>
        <taxon>Viridiplantae</taxon>
        <taxon>Streptophyta</taxon>
        <taxon>Embryophyta</taxon>
        <taxon>Tracheophyta</taxon>
        <taxon>Spermatophyta</taxon>
        <taxon>Magnoliopsida</taxon>
        <taxon>eudicotyledons</taxon>
        <taxon>Gunneridae</taxon>
        <taxon>Pentapetalae</taxon>
        <taxon>rosids</taxon>
        <taxon>malvids</taxon>
        <taxon>Brassicales</taxon>
        <taxon>Brassicaceae</taxon>
        <taxon>Brassiceae</taxon>
        <taxon>Brassica</taxon>
    </lineage>
</organism>
<evidence type="ECO:0000313" key="2">
    <source>
        <dbReference type="Proteomes" id="UP000886595"/>
    </source>
</evidence>
<evidence type="ECO:0000313" key="1">
    <source>
        <dbReference type="EMBL" id="KAG2281851.1"/>
    </source>
</evidence>
<dbReference type="Proteomes" id="UP000886595">
    <property type="component" value="Unassembled WGS sequence"/>
</dbReference>
<accession>A0A8X7ULD4</accession>
<dbReference type="EMBL" id="JAAMPC010000011">
    <property type="protein sequence ID" value="KAG2281851.1"/>
    <property type="molecule type" value="Genomic_DNA"/>
</dbReference>
<comment type="caution">
    <text evidence="1">The sequence shown here is derived from an EMBL/GenBank/DDBJ whole genome shotgun (WGS) entry which is preliminary data.</text>
</comment>
<sequence>MAKSGFFVLPRVLVKLVLAVVAGELLRFRFLEGLLSWRSPACVGSCGVGWWKTGCVALRRRRLWPWRCNVDGLPLLYSFSSCSWRRRLAVVVMDLESVVLYLTGGTNRGGNTSQCHGYQLMSMVIELIPVHLLLSSRIRLSAGCYCRRCFAFLWSMRLLAFENLSHNMNDF</sequence>
<name>A0A8X7ULD4_BRACI</name>
<dbReference type="AlphaFoldDB" id="A0A8X7ULD4"/>
<gene>
    <name evidence="1" type="ORF">Bca52824_053071</name>
</gene>